<feature type="active site" description="Glycyl thioester intermediate" evidence="3">
    <location>
        <position position="90"/>
    </location>
</feature>
<feature type="domain" description="UBC core" evidence="5">
    <location>
        <begin position="4"/>
        <end position="152"/>
    </location>
</feature>
<comment type="caution">
    <text evidence="6">The sequence shown here is derived from an EMBL/GenBank/DDBJ whole genome shotgun (WGS) entry which is preliminary data.</text>
</comment>
<evidence type="ECO:0000256" key="2">
    <source>
        <dbReference type="ARBA" id="ARBA00022786"/>
    </source>
</evidence>
<dbReference type="SMART" id="SM00212">
    <property type="entry name" value="UBCc"/>
    <property type="match status" value="1"/>
</dbReference>
<evidence type="ECO:0000313" key="6">
    <source>
        <dbReference type="EMBL" id="KAG2210187.1"/>
    </source>
</evidence>
<comment type="similarity">
    <text evidence="4">Belongs to the ubiquitin-conjugating enzyme family.</text>
</comment>
<sequence>MPPNMQKRILNEIADVNDDETAPLHVYVPDDANIYNLLGSIVGPRDTPYQDGIFLLEIKLHENHPFAPPNIKFITKVYHPNVSSQTGAICLDVLKSNWSPAMTLRITLMSIQALLDAPDASSPQDFQVAKVYTSDKSAFNEEARLWTRTYADISLNTYVDSLFKE</sequence>
<dbReference type="Proteomes" id="UP000650833">
    <property type="component" value="Unassembled WGS sequence"/>
</dbReference>
<evidence type="ECO:0000256" key="3">
    <source>
        <dbReference type="PROSITE-ProRule" id="PRU10133"/>
    </source>
</evidence>
<dbReference type="EMBL" id="JAEPRC010000083">
    <property type="protein sequence ID" value="KAG2210187.1"/>
    <property type="molecule type" value="Genomic_DNA"/>
</dbReference>
<evidence type="ECO:0000256" key="1">
    <source>
        <dbReference type="ARBA" id="ARBA00022679"/>
    </source>
</evidence>
<dbReference type="GO" id="GO:0016740">
    <property type="term" value="F:transferase activity"/>
    <property type="evidence" value="ECO:0007669"/>
    <property type="project" value="UniProtKB-KW"/>
</dbReference>
<dbReference type="PROSITE" id="PS00183">
    <property type="entry name" value="UBC_1"/>
    <property type="match status" value="1"/>
</dbReference>
<evidence type="ECO:0000259" key="5">
    <source>
        <dbReference type="PROSITE" id="PS50127"/>
    </source>
</evidence>
<evidence type="ECO:0000256" key="4">
    <source>
        <dbReference type="RuleBase" id="RU362109"/>
    </source>
</evidence>
<accession>A0A8H7V977</accession>
<keyword evidence="4" id="KW-0067">ATP-binding</keyword>
<organism evidence="6 7">
    <name type="scientific">Mucor plumbeus</name>
    <dbReference type="NCBI Taxonomy" id="97098"/>
    <lineage>
        <taxon>Eukaryota</taxon>
        <taxon>Fungi</taxon>
        <taxon>Fungi incertae sedis</taxon>
        <taxon>Mucoromycota</taxon>
        <taxon>Mucoromycotina</taxon>
        <taxon>Mucoromycetes</taxon>
        <taxon>Mucorales</taxon>
        <taxon>Mucorineae</taxon>
        <taxon>Mucoraceae</taxon>
        <taxon>Mucor</taxon>
    </lineage>
</organism>
<keyword evidence="7" id="KW-1185">Reference proteome</keyword>
<dbReference type="Pfam" id="PF00179">
    <property type="entry name" value="UQ_con"/>
    <property type="match status" value="1"/>
</dbReference>
<dbReference type="InterPro" id="IPR023313">
    <property type="entry name" value="UBQ-conjugating_AS"/>
</dbReference>
<keyword evidence="4" id="KW-0547">Nucleotide-binding</keyword>
<reference evidence="6" key="1">
    <citation type="submission" date="2020-12" db="EMBL/GenBank/DDBJ databases">
        <title>Metabolic potential, ecology and presence of endohyphal bacteria is reflected in genomic diversity of Mucoromycotina.</title>
        <authorList>
            <person name="Muszewska A."/>
            <person name="Okrasinska A."/>
            <person name="Steczkiewicz K."/>
            <person name="Drgas O."/>
            <person name="Orlowska M."/>
            <person name="Perlinska-Lenart U."/>
            <person name="Aleksandrzak-Piekarczyk T."/>
            <person name="Szatraj K."/>
            <person name="Zielenkiewicz U."/>
            <person name="Pilsyk S."/>
            <person name="Malc E."/>
            <person name="Mieczkowski P."/>
            <person name="Kruszewska J.S."/>
            <person name="Biernat P."/>
            <person name="Pawlowska J."/>
        </authorList>
    </citation>
    <scope>NUCLEOTIDE SEQUENCE</scope>
    <source>
        <strain evidence="6">CBS 226.32</strain>
    </source>
</reference>
<dbReference type="InterPro" id="IPR000608">
    <property type="entry name" value="UBC"/>
</dbReference>
<dbReference type="GO" id="GO:0005524">
    <property type="term" value="F:ATP binding"/>
    <property type="evidence" value="ECO:0007669"/>
    <property type="project" value="UniProtKB-UniRule"/>
</dbReference>
<dbReference type="PANTHER" id="PTHR24068">
    <property type="entry name" value="UBIQUITIN-CONJUGATING ENZYME E2"/>
    <property type="match status" value="1"/>
</dbReference>
<dbReference type="AlphaFoldDB" id="A0A8H7V977"/>
<dbReference type="SUPFAM" id="SSF54495">
    <property type="entry name" value="UBC-like"/>
    <property type="match status" value="1"/>
</dbReference>
<name>A0A8H7V977_9FUNG</name>
<protein>
    <recommendedName>
        <fullName evidence="5">UBC core domain-containing protein</fullName>
    </recommendedName>
</protein>
<dbReference type="OrthoDB" id="9993688at2759"/>
<dbReference type="InterPro" id="IPR016135">
    <property type="entry name" value="UBQ-conjugating_enzyme/RWD"/>
</dbReference>
<keyword evidence="1" id="KW-0808">Transferase</keyword>
<dbReference type="Gene3D" id="3.10.110.10">
    <property type="entry name" value="Ubiquitin Conjugating Enzyme"/>
    <property type="match status" value="1"/>
</dbReference>
<evidence type="ECO:0000313" key="7">
    <source>
        <dbReference type="Proteomes" id="UP000650833"/>
    </source>
</evidence>
<keyword evidence="2 4" id="KW-0833">Ubl conjugation pathway</keyword>
<dbReference type="PROSITE" id="PS50127">
    <property type="entry name" value="UBC_2"/>
    <property type="match status" value="1"/>
</dbReference>
<proteinExistence type="inferred from homology"/>
<gene>
    <name evidence="6" type="ORF">INT46_009996</name>
</gene>